<evidence type="ECO:0000313" key="2">
    <source>
        <dbReference type="Proteomes" id="UP001283341"/>
    </source>
</evidence>
<reference evidence="1" key="2">
    <citation type="submission" date="2023-06" db="EMBL/GenBank/DDBJ databases">
        <authorList>
            <consortium name="Lawrence Berkeley National Laboratory"/>
            <person name="Haridas S."/>
            <person name="Hensen N."/>
            <person name="Bonometti L."/>
            <person name="Westerberg I."/>
            <person name="Brannstrom I.O."/>
            <person name="Guillou S."/>
            <person name="Cros-Aarteil S."/>
            <person name="Calhoun S."/>
            <person name="Kuo A."/>
            <person name="Mondo S."/>
            <person name="Pangilinan J."/>
            <person name="Riley R."/>
            <person name="Labutti K."/>
            <person name="Andreopoulos B."/>
            <person name="Lipzen A."/>
            <person name="Chen C."/>
            <person name="Yanf M."/>
            <person name="Daum C."/>
            <person name="Ng V."/>
            <person name="Clum A."/>
            <person name="Steindorff A."/>
            <person name="Ohm R."/>
            <person name="Martin F."/>
            <person name="Silar P."/>
            <person name="Natvig D."/>
            <person name="Lalanne C."/>
            <person name="Gautier V."/>
            <person name="Ament-Velasquez S.L."/>
            <person name="Kruys A."/>
            <person name="Hutchinson M.I."/>
            <person name="Powell A.J."/>
            <person name="Barry K."/>
            <person name="Miller A.N."/>
            <person name="Grigoriev I.V."/>
            <person name="Debuchy R."/>
            <person name="Gladieux P."/>
            <person name="Thoren M.H."/>
            <person name="Johannesson H."/>
        </authorList>
    </citation>
    <scope>NUCLEOTIDE SEQUENCE</scope>
    <source>
        <strain evidence="1">CBS 118394</strain>
    </source>
</reference>
<dbReference type="EMBL" id="JAUEDM010000004">
    <property type="protein sequence ID" value="KAK3318970.1"/>
    <property type="molecule type" value="Genomic_DNA"/>
</dbReference>
<proteinExistence type="predicted"/>
<comment type="caution">
    <text evidence="1">The sequence shown here is derived from an EMBL/GenBank/DDBJ whole genome shotgun (WGS) entry which is preliminary data.</text>
</comment>
<keyword evidence="2" id="KW-1185">Reference proteome</keyword>
<accession>A0AAE0I5S5</accession>
<organism evidence="1 2">
    <name type="scientific">Apodospora peruviana</name>
    <dbReference type="NCBI Taxonomy" id="516989"/>
    <lineage>
        <taxon>Eukaryota</taxon>
        <taxon>Fungi</taxon>
        <taxon>Dikarya</taxon>
        <taxon>Ascomycota</taxon>
        <taxon>Pezizomycotina</taxon>
        <taxon>Sordariomycetes</taxon>
        <taxon>Sordariomycetidae</taxon>
        <taxon>Sordariales</taxon>
        <taxon>Lasiosphaeriaceae</taxon>
        <taxon>Apodospora</taxon>
    </lineage>
</organism>
<sequence>MESVTRTSSFNSNATVLDRPRILAISLSQAHNFGPEDNTSADLHKVIVENSVLIHAKTKQAVRSELANNKPDSIFIADEGIILPEYATLWQDIVAYVRERPGGIKPVLGCRFASVGMAIGVQLINSLFFVARLPLSCGPRFNNTKYVLNENTDYLNEVKGSRPNFKLPMNPEIREAWQLWGVKGKDTIYLADKNSHDSTPVPASLRVAVSNSKIGNGWLGFVGCVDGGRDSLLIILSLLGIDIPFPK</sequence>
<reference evidence="1" key="1">
    <citation type="journal article" date="2023" name="Mol. Phylogenet. Evol.">
        <title>Genome-scale phylogeny and comparative genomics of the fungal order Sordariales.</title>
        <authorList>
            <person name="Hensen N."/>
            <person name="Bonometti L."/>
            <person name="Westerberg I."/>
            <person name="Brannstrom I.O."/>
            <person name="Guillou S."/>
            <person name="Cros-Aarteil S."/>
            <person name="Calhoun S."/>
            <person name="Haridas S."/>
            <person name="Kuo A."/>
            <person name="Mondo S."/>
            <person name="Pangilinan J."/>
            <person name="Riley R."/>
            <person name="LaButti K."/>
            <person name="Andreopoulos B."/>
            <person name="Lipzen A."/>
            <person name="Chen C."/>
            <person name="Yan M."/>
            <person name="Daum C."/>
            <person name="Ng V."/>
            <person name="Clum A."/>
            <person name="Steindorff A."/>
            <person name="Ohm R.A."/>
            <person name="Martin F."/>
            <person name="Silar P."/>
            <person name="Natvig D.O."/>
            <person name="Lalanne C."/>
            <person name="Gautier V."/>
            <person name="Ament-Velasquez S.L."/>
            <person name="Kruys A."/>
            <person name="Hutchinson M.I."/>
            <person name="Powell A.J."/>
            <person name="Barry K."/>
            <person name="Miller A.N."/>
            <person name="Grigoriev I.V."/>
            <person name="Debuchy R."/>
            <person name="Gladieux P."/>
            <person name="Hiltunen Thoren M."/>
            <person name="Johannesson H."/>
        </authorList>
    </citation>
    <scope>NUCLEOTIDE SEQUENCE</scope>
    <source>
        <strain evidence="1">CBS 118394</strain>
    </source>
</reference>
<gene>
    <name evidence="1" type="ORF">B0H66DRAFT_591598</name>
</gene>
<protein>
    <submittedName>
        <fullName evidence="1">Uncharacterized protein</fullName>
    </submittedName>
</protein>
<dbReference type="AlphaFoldDB" id="A0AAE0I5S5"/>
<name>A0AAE0I5S5_9PEZI</name>
<dbReference type="Proteomes" id="UP001283341">
    <property type="component" value="Unassembled WGS sequence"/>
</dbReference>
<evidence type="ECO:0000313" key="1">
    <source>
        <dbReference type="EMBL" id="KAK3318970.1"/>
    </source>
</evidence>